<evidence type="ECO:0000313" key="2">
    <source>
        <dbReference type="Proteomes" id="UP000472264"/>
    </source>
</evidence>
<reference evidence="1" key="2">
    <citation type="submission" date="2025-08" db="UniProtKB">
        <authorList>
            <consortium name="Ensembl"/>
        </authorList>
    </citation>
    <scope>IDENTIFICATION</scope>
</reference>
<name>A0A665TMP5_ECHNA</name>
<dbReference type="AlphaFoldDB" id="A0A665TMP5"/>
<protein>
    <submittedName>
        <fullName evidence="1">Uncharacterized protein</fullName>
    </submittedName>
</protein>
<proteinExistence type="predicted"/>
<dbReference type="Proteomes" id="UP000472264">
    <property type="component" value="Chromosome 11"/>
</dbReference>
<organism evidence="1 2">
    <name type="scientific">Echeneis naucrates</name>
    <name type="common">Live sharksucker</name>
    <dbReference type="NCBI Taxonomy" id="173247"/>
    <lineage>
        <taxon>Eukaryota</taxon>
        <taxon>Metazoa</taxon>
        <taxon>Chordata</taxon>
        <taxon>Craniata</taxon>
        <taxon>Vertebrata</taxon>
        <taxon>Euteleostomi</taxon>
        <taxon>Actinopterygii</taxon>
        <taxon>Neopterygii</taxon>
        <taxon>Teleostei</taxon>
        <taxon>Neoteleostei</taxon>
        <taxon>Acanthomorphata</taxon>
        <taxon>Carangaria</taxon>
        <taxon>Carangiformes</taxon>
        <taxon>Echeneidae</taxon>
        <taxon>Echeneis</taxon>
    </lineage>
</organism>
<reference evidence="1" key="3">
    <citation type="submission" date="2025-09" db="UniProtKB">
        <authorList>
            <consortium name="Ensembl"/>
        </authorList>
    </citation>
    <scope>IDENTIFICATION</scope>
</reference>
<accession>A0A665TMP5</accession>
<dbReference type="Ensembl" id="ENSENLT00000004135.1">
    <property type="protein sequence ID" value="ENSENLP00000003901.1"/>
    <property type="gene ID" value="ENSENLG00000001954.1"/>
</dbReference>
<reference evidence="1" key="1">
    <citation type="submission" date="2021-04" db="EMBL/GenBank/DDBJ databases">
        <authorList>
            <consortium name="Wellcome Sanger Institute Data Sharing"/>
        </authorList>
    </citation>
    <scope>NUCLEOTIDE SEQUENCE [LARGE SCALE GENOMIC DNA]</scope>
</reference>
<keyword evidence="2" id="KW-1185">Reference proteome</keyword>
<dbReference type="InParanoid" id="A0A665TMP5"/>
<evidence type="ECO:0000313" key="1">
    <source>
        <dbReference type="Ensembl" id="ENSENLP00000003901.1"/>
    </source>
</evidence>
<sequence>KILLGVVNNTKCYHYQAQYPHTILHYNILSWRDNTYLNYKLNSNSVALNCHCEWRRMVFLKNPKATYQTVLVSWLKPPDSVCQQTENFLASIMGWRYGREYAYLSVPLFNSETSPDSVFQRLSALIEGLQQEAEGALRDIIYLLHPEDAGCLRYILQNCHCQSDDKPQLGHRAFLQTGIGTANMSHLLIEYVGMRTEIHFMST</sequence>